<evidence type="ECO:0000313" key="3">
    <source>
        <dbReference type="Proteomes" id="UP000008311"/>
    </source>
</evidence>
<dbReference type="EMBL" id="EQ974148">
    <property type="protein sequence ID" value="EEF32709.1"/>
    <property type="molecule type" value="Genomic_DNA"/>
</dbReference>
<keyword evidence="3" id="KW-1185">Reference proteome</keyword>
<feature type="domain" description="Retrotransposon Copia-like N-terminal" evidence="1">
    <location>
        <begin position="31"/>
        <end position="74"/>
    </location>
</feature>
<dbReference type="eggNOG" id="KOG0017">
    <property type="taxonomic scope" value="Eukaryota"/>
</dbReference>
<dbReference type="InParanoid" id="B9SUJ8"/>
<gene>
    <name evidence="2" type="ORF">RCOM_0857110</name>
</gene>
<sequence length="215" mass="24299">MADSTFTPIFTNPKASSPNPFKDPSSPFFLHHAENHSPVIVSPELTSMNFASWKRSFLLVVSIRNKQVSISKPAPKDPLYLPWIRCNNLMVAWLLRSISAPISSTVFYMEEANLNGIWEELRNFRPHPHCACGKCNPSCFQVFIDIQQKDYNFNESAAMAVRRSKSELYCIKYGKNGHLKEKCYKLICFPPGFKFTKGKNATIGNAQSCANQVIA</sequence>
<dbReference type="InterPro" id="IPR029472">
    <property type="entry name" value="Copia-like_N"/>
</dbReference>
<evidence type="ECO:0000259" key="1">
    <source>
        <dbReference type="Pfam" id="PF14244"/>
    </source>
</evidence>
<dbReference type="Proteomes" id="UP000008311">
    <property type="component" value="Unassembled WGS sequence"/>
</dbReference>
<proteinExistence type="predicted"/>
<dbReference type="PANTHER" id="PTHR37610">
    <property type="entry name" value="CCHC-TYPE DOMAIN-CONTAINING PROTEIN"/>
    <property type="match status" value="1"/>
</dbReference>
<dbReference type="AlphaFoldDB" id="B9SUJ8"/>
<evidence type="ECO:0000313" key="2">
    <source>
        <dbReference type="EMBL" id="EEF32709.1"/>
    </source>
</evidence>
<accession>B9SUJ8</accession>
<dbReference type="Pfam" id="PF14244">
    <property type="entry name" value="Retrotran_gag_3"/>
    <property type="match status" value="1"/>
</dbReference>
<organism evidence="2 3">
    <name type="scientific">Ricinus communis</name>
    <name type="common">Castor bean</name>
    <dbReference type="NCBI Taxonomy" id="3988"/>
    <lineage>
        <taxon>Eukaryota</taxon>
        <taxon>Viridiplantae</taxon>
        <taxon>Streptophyta</taxon>
        <taxon>Embryophyta</taxon>
        <taxon>Tracheophyta</taxon>
        <taxon>Spermatophyta</taxon>
        <taxon>Magnoliopsida</taxon>
        <taxon>eudicotyledons</taxon>
        <taxon>Gunneridae</taxon>
        <taxon>Pentapetalae</taxon>
        <taxon>rosids</taxon>
        <taxon>fabids</taxon>
        <taxon>Malpighiales</taxon>
        <taxon>Euphorbiaceae</taxon>
        <taxon>Acalyphoideae</taxon>
        <taxon>Acalypheae</taxon>
        <taxon>Ricinus</taxon>
    </lineage>
</organism>
<dbReference type="PANTHER" id="PTHR37610:SF94">
    <property type="entry name" value="RETROTRANSPOSON COPIA-LIKE N-TERMINAL DOMAIN-CONTAINING PROTEIN"/>
    <property type="match status" value="1"/>
</dbReference>
<name>B9SUJ8_RICCO</name>
<reference evidence="3" key="1">
    <citation type="journal article" date="2010" name="Nat. Biotechnol.">
        <title>Draft genome sequence of the oilseed species Ricinus communis.</title>
        <authorList>
            <person name="Chan A.P."/>
            <person name="Crabtree J."/>
            <person name="Zhao Q."/>
            <person name="Lorenzi H."/>
            <person name="Orvis J."/>
            <person name="Puiu D."/>
            <person name="Melake-Berhan A."/>
            <person name="Jones K.M."/>
            <person name="Redman J."/>
            <person name="Chen G."/>
            <person name="Cahoon E.B."/>
            <person name="Gedil M."/>
            <person name="Stanke M."/>
            <person name="Haas B.J."/>
            <person name="Wortman J.R."/>
            <person name="Fraser-Liggett C.M."/>
            <person name="Ravel J."/>
            <person name="Rabinowicz P.D."/>
        </authorList>
    </citation>
    <scope>NUCLEOTIDE SEQUENCE [LARGE SCALE GENOMIC DNA]</scope>
    <source>
        <strain evidence="3">cv. Hale</strain>
    </source>
</reference>
<protein>
    <recommendedName>
        <fullName evidence="1">Retrotransposon Copia-like N-terminal domain-containing protein</fullName>
    </recommendedName>
</protein>